<keyword evidence="3" id="KW-1185">Reference proteome</keyword>
<evidence type="ECO:0000313" key="2">
    <source>
        <dbReference type="EMBL" id="PZX40836.1"/>
    </source>
</evidence>
<dbReference type="PROSITE" id="PS51257">
    <property type="entry name" value="PROKAR_LIPOPROTEIN"/>
    <property type="match status" value="1"/>
</dbReference>
<keyword evidence="1" id="KW-1133">Transmembrane helix</keyword>
<reference evidence="2 3" key="1">
    <citation type="submission" date="2018-06" db="EMBL/GenBank/DDBJ databases">
        <title>Genomic Encyclopedia of Archaeal and Bacterial Type Strains, Phase II (KMG-II): from individual species to whole genera.</title>
        <authorList>
            <person name="Goeker M."/>
        </authorList>
    </citation>
    <scope>NUCLEOTIDE SEQUENCE [LARGE SCALE GENOMIC DNA]</scope>
    <source>
        <strain evidence="2 3">DSM 17205</strain>
    </source>
</reference>
<gene>
    <name evidence="2" type="ORF">LX97_01609</name>
</gene>
<dbReference type="EMBL" id="QKZR01000002">
    <property type="protein sequence ID" value="PZX40836.1"/>
    <property type="molecule type" value="Genomic_DNA"/>
</dbReference>
<sequence>MFEKDFSNFKIATVIKIFIYLIISLILASCYCDNDTYYLNEDNVKLLPYNSTNSTSFIDENQNIITFNDVFYERDIYENGGFNNITGSRCKDSFENVRVSIRSNSGYDIYIDLESDRIESNRFTATIVDYNVPNFGGYYSTKLREELSNYTLNGVTFGAVTRLYNQNNNNEIFLVPNIGIIHMRFANTEFTLN</sequence>
<dbReference type="RefSeq" id="WP_015362801.1">
    <property type="nucleotide sequence ID" value="NZ_QKZR01000002.1"/>
</dbReference>
<proteinExistence type="predicted"/>
<keyword evidence="1" id="KW-0472">Membrane</keyword>
<accession>A0ABX5PYL4</accession>
<evidence type="ECO:0000313" key="3">
    <source>
        <dbReference type="Proteomes" id="UP000248584"/>
    </source>
</evidence>
<organism evidence="2 3">
    <name type="scientific">Nonlabens dokdonensis</name>
    <dbReference type="NCBI Taxonomy" id="328515"/>
    <lineage>
        <taxon>Bacteria</taxon>
        <taxon>Pseudomonadati</taxon>
        <taxon>Bacteroidota</taxon>
        <taxon>Flavobacteriia</taxon>
        <taxon>Flavobacteriales</taxon>
        <taxon>Flavobacteriaceae</taxon>
        <taxon>Nonlabens</taxon>
    </lineage>
</organism>
<evidence type="ECO:0008006" key="4">
    <source>
        <dbReference type="Google" id="ProtNLM"/>
    </source>
</evidence>
<protein>
    <recommendedName>
        <fullName evidence="4">Lipoprotein</fullName>
    </recommendedName>
</protein>
<evidence type="ECO:0000256" key="1">
    <source>
        <dbReference type="SAM" id="Phobius"/>
    </source>
</evidence>
<keyword evidence="1" id="KW-0812">Transmembrane</keyword>
<comment type="caution">
    <text evidence="2">The sequence shown here is derived from an EMBL/GenBank/DDBJ whole genome shotgun (WGS) entry which is preliminary data.</text>
</comment>
<name>A0ABX5PYL4_9FLAO</name>
<feature type="transmembrane region" description="Helical" evidence="1">
    <location>
        <begin position="12"/>
        <end position="29"/>
    </location>
</feature>
<dbReference type="Proteomes" id="UP000248584">
    <property type="component" value="Unassembled WGS sequence"/>
</dbReference>